<gene>
    <name evidence="9" type="ORF">N7U68_11395</name>
</gene>
<dbReference type="InterPro" id="IPR035906">
    <property type="entry name" value="MetI-like_sf"/>
</dbReference>
<dbReference type="SUPFAM" id="SSF161098">
    <property type="entry name" value="MetI-like"/>
    <property type="match status" value="1"/>
</dbReference>
<feature type="domain" description="ABC transmembrane type-1" evidence="8">
    <location>
        <begin position="98"/>
        <end position="302"/>
    </location>
</feature>
<evidence type="ECO:0000256" key="6">
    <source>
        <dbReference type="ARBA" id="ARBA00023136"/>
    </source>
</evidence>
<evidence type="ECO:0000256" key="3">
    <source>
        <dbReference type="ARBA" id="ARBA00022475"/>
    </source>
</evidence>
<evidence type="ECO:0000256" key="4">
    <source>
        <dbReference type="ARBA" id="ARBA00022692"/>
    </source>
</evidence>
<dbReference type="InterPro" id="IPR045621">
    <property type="entry name" value="BPD_transp_1_N"/>
</dbReference>
<organism evidence="9 10">
    <name type="scientific">Roseovarius pelagicus</name>
    <dbReference type="NCBI Taxonomy" id="2980108"/>
    <lineage>
        <taxon>Bacteria</taxon>
        <taxon>Pseudomonadati</taxon>
        <taxon>Pseudomonadota</taxon>
        <taxon>Alphaproteobacteria</taxon>
        <taxon>Rhodobacterales</taxon>
        <taxon>Roseobacteraceae</taxon>
        <taxon>Roseovarius</taxon>
    </lineage>
</organism>
<accession>A0ABY6D6G5</accession>
<dbReference type="Gene3D" id="1.10.3720.10">
    <property type="entry name" value="MetI-like"/>
    <property type="match status" value="1"/>
</dbReference>
<evidence type="ECO:0000313" key="9">
    <source>
        <dbReference type="EMBL" id="UXX81736.1"/>
    </source>
</evidence>
<reference evidence="9" key="1">
    <citation type="submission" date="2022-10" db="EMBL/GenBank/DDBJ databases">
        <title>Roseovarius pelagicus sp. nov., isolated from Arctic seawater.</title>
        <authorList>
            <person name="Hong Y.W."/>
            <person name="Hwang C.Y."/>
        </authorList>
    </citation>
    <scope>NUCLEOTIDE SEQUENCE</scope>
    <source>
        <strain evidence="9">HL-MP18</strain>
    </source>
</reference>
<dbReference type="InterPro" id="IPR000515">
    <property type="entry name" value="MetI-like"/>
</dbReference>
<comment type="subcellular location">
    <subcellularLocation>
        <location evidence="1 7">Cell membrane</location>
        <topology evidence="1 7">Multi-pass membrane protein</topology>
    </subcellularLocation>
</comment>
<evidence type="ECO:0000259" key="8">
    <source>
        <dbReference type="PROSITE" id="PS50928"/>
    </source>
</evidence>
<feature type="transmembrane region" description="Helical" evidence="7">
    <location>
        <begin position="102"/>
        <end position="125"/>
    </location>
</feature>
<keyword evidence="2 7" id="KW-0813">Transport</keyword>
<keyword evidence="10" id="KW-1185">Reference proteome</keyword>
<dbReference type="PANTHER" id="PTHR43163:SF6">
    <property type="entry name" value="DIPEPTIDE TRANSPORT SYSTEM PERMEASE PROTEIN DPPB-RELATED"/>
    <property type="match status" value="1"/>
</dbReference>
<keyword evidence="3" id="KW-1003">Cell membrane</keyword>
<evidence type="ECO:0000256" key="2">
    <source>
        <dbReference type="ARBA" id="ARBA00022448"/>
    </source>
</evidence>
<feature type="transmembrane region" description="Helical" evidence="7">
    <location>
        <begin position="237"/>
        <end position="263"/>
    </location>
</feature>
<evidence type="ECO:0000256" key="5">
    <source>
        <dbReference type="ARBA" id="ARBA00022989"/>
    </source>
</evidence>
<feature type="transmembrane region" description="Helical" evidence="7">
    <location>
        <begin position="12"/>
        <end position="33"/>
    </location>
</feature>
<keyword evidence="4 7" id="KW-0812">Transmembrane</keyword>
<dbReference type="Proteomes" id="UP001064087">
    <property type="component" value="Chromosome"/>
</dbReference>
<evidence type="ECO:0000256" key="7">
    <source>
        <dbReference type="RuleBase" id="RU363032"/>
    </source>
</evidence>
<keyword evidence="6 7" id="KW-0472">Membrane</keyword>
<evidence type="ECO:0000256" key="1">
    <source>
        <dbReference type="ARBA" id="ARBA00004651"/>
    </source>
</evidence>
<keyword evidence="5 7" id="KW-1133">Transmembrane helix</keyword>
<dbReference type="PANTHER" id="PTHR43163">
    <property type="entry name" value="DIPEPTIDE TRANSPORT SYSTEM PERMEASE PROTEIN DPPB-RELATED"/>
    <property type="match status" value="1"/>
</dbReference>
<protein>
    <submittedName>
        <fullName evidence="9">ABC transporter permease</fullName>
    </submittedName>
</protein>
<proteinExistence type="inferred from homology"/>
<feature type="transmembrane region" description="Helical" evidence="7">
    <location>
        <begin position="180"/>
        <end position="199"/>
    </location>
</feature>
<feature type="transmembrane region" description="Helical" evidence="7">
    <location>
        <begin position="283"/>
        <end position="302"/>
    </location>
</feature>
<comment type="similarity">
    <text evidence="7">Belongs to the binding-protein-dependent transport system permease family.</text>
</comment>
<dbReference type="Pfam" id="PF00528">
    <property type="entry name" value="BPD_transp_1"/>
    <property type="match status" value="1"/>
</dbReference>
<dbReference type="RefSeq" id="WP_263046872.1">
    <property type="nucleotide sequence ID" value="NZ_CP106738.1"/>
</dbReference>
<dbReference type="CDD" id="cd06261">
    <property type="entry name" value="TM_PBP2"/>
    <property type="match status" value="1"/>
</dbReference>
<sequence>MTPAVKLILQRLLLGLVTLIVVSMVIFAAVEFLPGDLAEATLGQEATEETVAAIRRELGLDRPPVERYFVWLGNILQGDLGVSYANGRAITEIMGTRAQNTLFLAAMVAVIAVPIAVGLGIVAALYRNSFVDRFINLISLSAISIPEFLIAYLLIVTLSRSGLFPSFVVIDATTTLGTRIYQSILPALALTFVVSAHMMRMTRASIINVLSSAYVEMAHIKGAPRPKVIMAHALPNALAPIINVIAINLAWLVVGVVVVEVIFVYPGLGQLMVDSVAKRDIPVVQACSLFFASVYILLNLAADIGATLSNPRLRHAT</sequence>
<dbReference type="Pfam" id="PF19300">
    <property type="entry name" value="BPD_transp_1_N"/>
    <property type="match status" value="1"/>
</dbReference>
<name>A0ABY6D6G5_9RHOB</name>
<evidence type="ECO:0000313" key="10">
    <source>
        <dbReference type="Proteomes" id="UP001064087"/>
    </source>
</evidence>
<dbReference type="EMBL" id="CP106738">
    <property type="protein sequence ID" value="UXX81736.1"/>
    <property type="molecule type" value="Genomic_DNA"/>
</dbReference>
<feature type="transmembrane region" description="Helical" evidence="7">
    <location>
        <begin position="137"/>
        <end position="160"/>
    </location>
</feature>
<dbReference type="PROSITE" id="PS50928">
    <property type="entry name" value="ABC_TM1"/>
    <property type="match status" value="1"/>
</dbReference>